<accession>A0A0F5YC71</accession>
<keyword evidence="3 5" id="KW-0687">Ribonucleoprotein</keyword>
<dbReference type="PANTHER" id="PTHR21109">
    <property type="entry name" value="MITOCHONDRIAL 28S RIBOSOMAL PROTEIN S21"/>
    <property type="match status" value="1"/>
</dbReference>
<dbReference type="AlphaFoldDB" id="A0A0F5YC71"/>
<organism evidence="8 9">
    <name type="scientific">Limnoraphis robusta CS-951</name>
    <dbReference type="NCBI Taxonomy" id="1637645"/>
    <lineage>
        <taxon>Bacteria</taxon>
        <taxon>Bacillati</taxon>
        <taxon>Cyanobacteriota</taxon>
        <taxon>Cyanophyceae</taxon>
        <taxon>Oscillatoriophycideae</taxon>
        <taxon>Oscillatoriales</taxon>
        <taxon>Sirenicapillariaceae</taxon>
        <taxon>Limnoraphis</taxon>
    </lineage>
</organism>
<dbReference type="NCBIfam" id="TIGR00030">
    <property type="entry name" value="S21p"/>
    <property type="match status" value="1"/>
</dbReference>
<name>A0A0F5YC71_9CYAN</name>
<evidence type="ECO:0000256" key="6">
    <source>
        <dbReference type="RuleBase" id="RU000667"/>
    </source>
</evidence>
<dbReference type="GO" id="GO:0006412">
    <property type="term" value="P:translation"/>
    <property type="evidence" value="ECO:0007669"/>
    <property type="project" value="UniProtKB-UniRule"/>
</dbReference>
<evidence type="ECO:0000256" key="4">
    <source>
        <dbReference type="ARBA" id="ARBA00035135"/>
    </source>
</evidence>
<proteinExistence type="inferred from homology"/>
<dbReference type="OrthoDB" id="9799244at2"/>
<gene>
    <name evidence="5" type="primary">rpsU</name>
    <name evidence="5" type="synonym">rps21</name>
    <name evidence="8" type="ORF">WN50_21060</name>
</gene>
<dbReference type="PRINTS" id="PR00976">
    <property type="entry name" value="RIBOSOMALS21"/>
</dbReference>
<dbReference type="GO" id="GO:1990904">
    <property type="term" value="C:ribonucleoprotein complex"/>
    <property type="evidence" value="ECO:0007669"/>
    <property type="project" value="UniProtKB-KW"/>
</dbReference>
<comment type="caution">
    <text evidence="8">The sequence shown here is derived from an EMBL/GenBank/DDBJ whole genome shotgun (WGS) entry which is preliminary data.</text>
</comment>
<dbReference type="InterPro" id="IPR038380">
    <property type="entry name" value="Ribosomal_bS21_sf"/>
</dbReference>
<dbReference type="EMBL" id="LATL02000071">
    <property type="protein sequence ID" value="KKD36207.1"/>
    <property type="molecule type" value="Genomic_DNA"/>
</dbReference>
<sequence length="71" mass="8689">MAQVVVGESEQLESALRRFKQKVSRAGIFADMKKNRYFETLAQKHKRKEIARHKERRRMRNSRKRFEQQVR</sequence>
<keyword evidence="2 5" id="KW-0689">Ribosomal protein</keyword>
<comment type="similarity">
    <text evidence="1 5 6">Belongs to the bacterial ribosomal protein bS21 family.</text>
</comment>
<evidence type="ECO:0000256" key="5">
    <source>
        <dbReference type="HAMAP-Rule" id="MF_00358"/>
    </source>
</evidence>
<dbReference type="InterPro" id="IPR001911">
    <property type="entry name" value="Ribosomal_bS21"/>
</dbReference>
<dbReference type="Proteomes" id="UP000033607">
    <property type="component" value="Unassembled WGS sequence"/>
</dbReference>
<evidence type="ECO:0000256" key="7">
    <source>
        <dbReference type="SAM" id="MobiDB-lite"/>
    </source>
</evidence>
<evidence type="ECO:0000313" key="9">
    <source>
        <dbReference type="Proteomes" id="UP000033607"/>
    </source>
</evidence>
<dbReference type="GO" id="GO:0003735">
    <property type="term" value="F:structural constituent of ribosome"/>
    <property type="evidence" value="ECO:0007669"/>
    <property type="project" value="InterPro"/>
</dbReference>
<dbReference type="HAMAP" id="MF_00358">
    <property type="entry name" value="Ribosomal_bS21"/>
    <property type="match status" value="1"/>
</dbReference>
<dbReference type="GO" id="GO:0005840">
    <property type="term" value="C:ribosome"/>
    <property type="evidence" value="ECO:0007669"/>
    <property type="project" value="UniProtKB-KW"/>
</dbReference>
<dbReference type="PATRIC" id="fig|1637645.4.peg.1416"/>
<evidence type="ECO:0000256" key="3">
    <source>
        <dbReference type="ARBA" id="ARBA00023274"/>
    </source>
</evidence>
<protein>
    <recommendedName>
        <fullName evidence="4 5">Small ribosomal subunit protein bS21</fullName>
    </recommendedName>
</protein>
<dbReference type="PANTHER" id="PTHR21109:SF0">
    <property type="entry name" value="SMALL RIBOSOMAL SUBUNIT PROTEIN BS21M"/>
    <property type="match status" value="1"/>
</dbReference>
<dbReference type="Gene3D" id="1.20.5.1150">
    <property type="entry name" value="Ribosomal protein S8"/>
    <property type="match status" value="1"/>
</dbReference>
<feature type="region of interest" description="Disordered" evidence="7">
    <location>
        <begin position="47"/>
        <end position="71"/>
    </location>
</feature>
<dbReference type="Pfam" id="PF01165">
    <property type="entry name" value="Ribosomal_S21"/>
    <property type="match status" value="1"/>
</dbReference>
<evidence type="ECO:0000256" key="2">
    <source>
        <dbReference type="ARBA" id="ARBA00022980"/>
    </source>
</evidence>
<evidence type="ECO:0000256" key="1">
    <source>
        <dbReference type="ARBA" id="ARBA00006640"/>
    </source>
</evidence>
<dbReference type="RefSeq" id="WP_046280556.1">
    <property type="nucleotide sequence ID" value="NZ_LATL02000071.1"/>
</dbReference>
<evidence type="ECO:0000313" key="8">
    <source>
        <dbReference type="EMBL" id="KKD36207.1"/>
    </source>
</evidence>
<feature type="compositionally biased region" description="Basic residues" evidence="7">
    <location>
        <begin position="47"/>
        <end position="63"/>
    </location>
</feature>
<reference evidence="8 9" key="1">
    <citation type="submission" date="2015-06" db="EMBL/GenBank/DDBJ databases">
        <title>Draft genome assembly of filamentous brackish cyanobacterium Limnoraphis robusta strain CS-951.</title>
        <authorList>
            <person name="Willis A."/>
            <person name="Parks M."/>
            <person name="Burford M.A."/>
        </authorList>
    </citation>
    <scope>NUCLEOTIDE SEQUENCE [LARGE SCALE GENOMIC DNA]</scope>
    <source>
        <strain evidence="8 9">CS-951</strain>
    </source>
</reference>